<feature type="region of interest" description="Disordered" evidence="1">
    <location>
        <begin position="37"/>
        <end position="114"/>
    </location>
</feature>
<dbReference type="AlphaFoldDB" id="A0A0D2FWS1"/>
<feature type="region of interest" description="Disordered" evidence="1">
    <location>
        <begin position="1"/>
        <end position="23"/>
    </location>
</feature>
<proteinExistence type="predicted"/>
<dbReference type="EMBL" id="KN846961">
    <property type="protein sequence ID" value="KIW64399.1"/>
    <property type="molecule type" value="Genomic_DNA"/>
</dbReference>
<protein>
    <submittedName>
        <fullName evidence="2">Uncharacterized protein</fullName>
    </submittedName>
</protein>
<evidence type="ECO:0000313" key="2">
    <source>
        <dbReference type="EMBL" id="KIW64399.1"/>
    </source>
</evidence>
<organism evidence="2 3">
    <name type="scientific">Phialophora macrospora</name>
    <dbReference type="NCBI Taxonomy" id="1851006"/>
    <lineage>
        <taxon>Eukaryota</taxon>
        <taxon>Fungi</taxon>
        <taxon>Dikarya</taxon>
        <taxon>Ascomycota</taxon>
        <taxon>Pezizomycotina</taxon>
        <taxon>Eurotiomycetes</taxon>
        <taxon>Chaetothyriomycetidae</taxon>
        <taxon>Chaetothyriales</taxon>
        <taxon>Herpotrichiellaceae</taxon>
        <taxon>Phialophora</taxon>
    </lineage>
</organism>
<evidence type="ECO:0000313" key="3">
    <source>
        <dbReference type="Proteomes" id="UP000054266"/>
    </source>
</evidence>
<keyword evidence="3" id="KW-1185">Reference proteome</keyword>
<reference evidence="2 3" key="1">
    <citation type="submission" date="2015-01" db="EMBL/GenBank/DDBJ databases">
        <title>The Genome Sequence of Capronia semiimmersa CBS27337.</title>
        <authorList>
            <consortium name="The Broad Institute Genomics Platform"/>
            <person name="Cuomo C."/>
            <person name="de Hoog S."/>
            <person name="Gorbushina A."/>
            <person name="Stielow B."/>
            <person name="Teixiera M."/>
            <person name="Abouelleil A."/>
            <person name="Chapman S.B."/>
            <person name="Priest M."/>
            <person name="Young S.K."/>
            <person name="Wortman J."/>
            <person name="Nusbaum C."/>
            <person name="Birren B."/>
        </authorList>
    </citation>
    <scope>NUCLEOTIDE SEQUENCE [LARGE SCALE GENOMIC DNA]</scope>
    <source>
        <strain evidence="2 3">CBS 27337</strain>
    </source>
</reference>
<feature type="compositionally biased region" description="Polar residues" evidence="1">
    <location>
        <begin position="72"/>
        <end position="85"/>
    </location>
</feature>
<feature type="compositionally biased region" description="Basic and acidic residues" evidence="1">
    <location>
        <begin position="90"/>
        <end position="106"/>
    </location>
</feature>
<name>A0A0D2FWS1_9EURO</name>
<evidence type="ECO:0000256" key="1">
    <source>
        <dbReference type="SAM" id="MobiDB-lite"/>
    </source>
</evidence>
<dbReference type="Proteomes" id="UP000054266">
    <property type="component" value="Unassembled WGS sequence"/>
</dbReference>
<sequence>MSYLARTSGPLRNAGRAFTSRSVAGFHTSSVRLALSEDHAHNEGRAEDIDRHKADSLDKAKTGRGEWKPELASQSEQITHASKNDMTMEEMQKMTKEKAEKDRKGQDNLAGKSS</sequence>
<accession>A0A0D2FWS1</accession>
<gene>
    <name evidence="2" type="ORF">PV04_09334</name>
</gene>
<feature type="compositionally biased region" description="Basic and acidic residues" evidence="1">
    <location>
        <begin position="37"/>
        <end position="69"/>
    </location>
</feature>
<dbReference type="HOGENOM" id="CLU_121514_0_0_1"/>